<evidence type="ECO:0000313" key="4">
    <source>
        <dbReference type="Proteomes" id="UP001378592"/>
    </source>
</evidence>
<comment type="caution">
    <text evidence="3">The sequence shown here is derived from an EMBL/GenBank/DDBJ whole genome shotgun (WGS) entry which is preliminary data.</text>
</comment>
<organism evidence="3 4">
    <name type="scientific">Gryllus longicercus</name>
    <dbReference type="NCBI Taxonomy" id="2509291"/>
    <lineage>
        <taxon>Eukaryota</taxon>
        <taxon>Metazoa</taxon>
        <taxon>Ecdysozoa</taxon>
        <taxon>Arthropoda</taxon>
        <taxon>Hexapoda</taxon>
        <taxon>Insecta</taxon>
        <taxon>Pterygota</taxon>
        <taxon>Neoptera</taxon>
        <taxon>Polyneoptera</taxon>
        <taxon>Orthoptera</taxon>
        <taxon>Ensifera</taxon>
        <taxon>Gryllidea</taxon>
        <taxon>Grylloidea</taxon>
        <taxon>Gryllidae</taxon>
        <taxon>Gryllinae</taxon>
        <taxon>Gryllus</taxon>
    </lineage>
</organism>
<reference evidence="3 4" key="1">
    <citation type="submission" date="2024-03" db="EMBL/GenBank/DDBJ databases">
        <title>The genome assembly and annotation of the cricket Gryllus longicercus Weissman &amp; Gray.</title>
        <authorList>
            <person name="Szrajer S."/>
            <person name="Gray D."/>
            <person name="Ylla G."/>
        </authorList>
    </citation>
    <scope>NUCLEOTIDE SEQUENCE [LARGE SCALE GENOMIC DNA]</scope>
    <source>
        <strain evidence="3">DAG 2021-001</strain>
        <tissue evidence="3">Whole body minus gut</tissue>
    </source>
</reference>
<evidence type="ECO:0000256" key="1">
    <source>
        <dbReference type="SAM" id="MobiDB-lite"/>
    </source>
</evidence>
<proteinExistence type="predicted"/>
<evidence type="ECO:0000313" key="3">
    <source>
        <dbReference type="EMBL" id="KAK7867547.1"/>
    </source>
</evidence>
<name>A0AAN9VSE3_9ORTH</name>
<feature type="compositionally biased region" description="Basic residues" evidence="1">
    <location>
        <begin position="95"/>
        <end position="128"/>
    </location>
</feature>
<feature type="signal peptide" evidence="2">
    <location>
        <begin position="1"/>
        <end position="20"/>
    </location>
</feature>
<accession>A0AAN9VSE3</accession>
<protein>
    <submittedName>
        <fullName evidence="3">Uncharacterized protein</fullName>
    </submittedName>
</protein>
<dbReference type="Proteomes" id="UP001378592">
    <property type="component" value="Unassembled WGS sequence"/>
</dbReference>
<evidence type="ECO:0000256" key="2">
    <source>
        <dbReference type="SAM" id="SignalP"/>
    </source>
</evidence>
<keyword evidence="2" id="KW-0732">Signal</keyword>
<dbReference type="EMBL" id="JAZDUA010000116">
    <property type="protein sequence ID" value="KAK7867547.1"/>
    <property type="molecule type" value="Genomic_DNA"/>
</dbReference>
<feature type="chain" id="PRO_5042976086" evidence="2">
    <location>
        <begin position="21"/>
        <end position="128"/>
    </location>
</feature>
<dbReference type="AlphaFoldDB" id="A0AAN9VSE3"/>
<sequence length="128" mass="14100">MAPLTMMLALAACLVGVAQAAAVKSKLPITHPNHPDRPKPIQPAEDCDVKRLPCVPVYTEEGARRLAELGIMEQVAIQPTFPEEMLRAQSAPPSAKRKTPCRRKGGCRRKYKSQRAAPHHGTPHRRLP</sequence>
<gene>
    <name evidence="3" type="ORF">R5R35_004301</name>
</gene>
<feature type="region of interest" description="Disordered" evidence="1">
    <location>
        <begin position="86"/>
        <end position="128"/>
    </location>
</feature>
<keyword evidence="4" id="KW-1185">Reference proteome</keyword>